<evidence type="ECO:0008006" key="9">
    <source>
        <dbReference type="Google" id="ProtNLM"/>
    </source>
</evidence>
<reference evidence="7 8" key="1">
    <citation type="journal article" date="2019" name="G3 (Bethesda)">
        <title>Sequencing of a Wild Apple (Malus baccata) Genome Unravels the Differences Between Cultivated and Wild Apple Species Regarding Disease Resistance and Cold Tolerance.</title>
        <authorList>
            <person name="Chen X."/>
        </authorList>
    </citation>
    <scope>NUCLEOTIDE SEQUENCE [LARGE SCALE GENOMIC DNA]</scope>
    <source>
        <strain evidence="8">cv. Shandingzi</strain>
        <tissue evidence="7">Leaves</tissue>
    </source>
</reference>
<protein>
    <recommendedName>
        <fullName evidence="9">Pentatricopeptide repeat-containing protein</fullName>
    </recommendedName>
</protein>
<dbReference type="InterPro" id="IPR046848">
    <property type="entry name" value="E_motif"/>
</dbReference>
<evidence type="ECO:0000313" key="7">
    <source>
        <dbReference type="EMBL" id="TQE01533.1"/>
    </source>
</evidence>
<dbReference type="PANTHER" id="PTHR47926:SF348">
    <property type="entry name" value="PENTATRICOPEPTIDE REPEAT-CONTAINING PROTEIN"/>
    <property type="match status" value="1"/>
</dbReference>
<evidence type="ECO:0000256" key="5">
    <source>
        <dbReference type="ARBA" id="ARBA00022989"/>
    </source>
</evidence>
<accession>A0A540MTI7</accession>
<dbReference type="GO" id="GO:0009451">
    <property type="term" value="P:RNA modification"/>
    <property type="evidence" value="ECO:0007669"/>
    <property type="project" value="InterPro"/>
</dbReference>
<dbReference type="PANTHER" id="PTHR47926">
    <property type="entry name" value="PENTATRICOPEPTIDE REPEAT-CONTAINING PROTEIN"/>
    <property type="match status" value="1"/>
</dbReference>
<evidence type="ECO:0000256" key="3">
    <source>
        <dbReference type="ARBA" id="ARBA00022679"/>
    </source>
</evidence>
<dbReference type="EMBL" id="VIEB01000193">
    <property type="protein sequence ID" value="TQE01533.1"/>
    <property type="molecule type" value="Genomic_DNA"/>
</dbReference>
<dbReference type="GO" id="GO:0016760">
    <property type="term" value="F:cellulose synthase (UDP-forming) activity"/>
    <property type="evidence" value="ECO:0007669"/>
    <property type="project" value="InterPro"/>
</dbReference>
<keyword evidence="2" id="KW-0328">Glycosyltransferase</keyword>
<dbReference type="STRING" id="106549.A0A540MTI7"/>
<keyword evidence="4" id="KW-0812">Transmembrane</keyword>
<dbReference type="Pfam" id="PF03552">
    <property type="entry name" value="Cellulose_synt"/>
    <property type="match status" value="1"/>
</dbReference>
<sequence>MKMENLQTNEVTFVPVLKACARGKLVKFGLELFRSMSNDFGVELIMEHYRCVVDLLGRAGLFWEAAEVIKSMPFEPDASVLGAILGSCKIHGTAELGNEVGKKLLELQPQHCGRYVVLSNINAGKERWDLAAAARKAMVDAGIRKIPAYKSGLMINAPFMPNVDSDMFVNNPNIMVHAMCALLGCENETKNAFAQFPQIFYDRLKDDPFGNQMVVLYGSYLWSIPPSDAKTEERNPSIGTGSGKLEMLMVLLGIQKNSPNQVVMPCKGRQNIETYVLKSIEAAHRVGDREYEYGTKKGGMEERINNRIYPHLAFQFITRVGSLLFAPDPPAFLGCVPTSGPSSMTQQKRWATGLLEILLSKNGPYWALYLQTSNLGYS</sequence>
<keyword evidence="3" id="KW-0808">Transferase</keyword>
<name>A0A540MTI7_MALBA</name>
<evidence type="ECO:0000256" key="4">
    <source>
        <dbReference type="ARBA" id="ARBA00022692"/>
    </source>
</evidence>
<organism evidence="7 8">
    <name type="scientific">Malus baccata</name>
    <name type="common">Siberian crab apple</name>
    <name type="synonym">Pyrus baccata</name>
    <dbReference type="NCBI Taxonomy" id="106549"/>
    <lineage>
        <taxon>Eukaryota</taxon>
        <taxon>Viridiplantae</taxon>
        <taxon>Streptophyta</taxon>
        <taxon>Embryophyta</taxon>
        <taxon>Tracheophyta</taxon>
        <taxon>Spermatophyta</taxon>
        <taxon>Magnoliopsida</taxon>
        <taxon>eudicotyledons</taxon>
        <taxon>Gunneridae</taxon>
        <taxon>Pentapetalae</taxon>
        <taxon>rosids</taxon>
        <taxon>fabids</taxon>
        <taxon>Rosales</taxon>
        <taxon>Rosaceae</taxon>
        <taxon>Amygdaloideae</taxon>
        <taxon>Maleae</taxon>
        <taxon>Malus</taxon>
    </lineage>
</organism>
<keyword evidence="5" id="KW-1133">Transmembrane helix</keyword>
<proteinExistence type="predicted"/>
<evidence type="ECO:0000313" key="8">
    <source>
        <dbReference type="Proteomes" id="UP000315295"/>
    </source>
</evidence>
<evidence type="ECO:0000256" key="1">
    <source>
        <dbReference type="ARBA" id="ARBA00004308"/>
    </source>
</evidence>
<comment type="subcellular location">
    <subcellularLocation>
        <location evidence="1">Endomembrane system</location>
    </subcellularLocation>
</comment>
<evidence type="ECO:0000256" key="2">
    <source>
        <dbReference type="ARBA" id="ARBA00022676"/>
    </source>
</evidence>
<dbReference type="GO" id="GO:0030244">
    <property type="term" value="P:cellulose biosynthetic process"/>
    <property type="evidence" value="ECO:0007669"/>
    <property type="project" value="InterPro"/>
</dbReference>
<dbReference type="Proteomes" id="UP000315295">
    <property type="component" value="Unassembled WGS sequence"/>
</dbReference>
<comment type="caution">
    <text evidence="7">The sequence shown here is derived from an EMBL/GenBank/DDBJ whole genome shotgun (WGS) entry which is preliminary data.</text>
</comment>
<keyword evidence="8" id="KW-1185">Reference proteome</keyword>
<keyword evidence="6" id="KW-0472">Membrane</keyword>
<dbReference type="GO" id="GO:0012505">
    <property type="term" value="C:endomembrane system"/>
    <property type="evidence" value="ECO:0007669"/>
    <property type="project" value="UniProtKB-SubCell"/>
</dbReference>
<dbReference type="InterPro" id="IPR005150">
    <property type="entry name" value="Cellulose_synth"/>
</dbReference>
<gene>
    <name evidence="7" type="ORF">C1H46_012896</name>
</gene>
<dbReference type="Gene3D" id="1.25.40.10">
    <property type="entry name" value="Tetratricopeptide repeat domain"/>
    <property type="match status" value="1"/>
</dbReference>
<dbReference type="GO" id="GO:0016020">
    <property type="term" value="C:membrane"/>
    <property type="evidence" value="ECO:0007669"/>
    <property type="project" value="InterPro"/>
</dbReference>
<dbReference type="GO" id="GO:0003723">
    <property type="term" value="F:RNA binding"/>
    <property type="evidence" value="ECO:0007669"/>
    <property type="project" value="InterPro"/>
</dbReference>
<dbReference type="InterPro" id="IPR011990">
    <property type="entry name" value="TPR-like_helical_dom_sf"/>
</dbReference>
<dbReference type="InterPro" id="IPR046960">
    <property type="entry name" value="PPR_At4g14850-like_plant"/>
</dbReference>
<dbReference type="AlphaFoldDB" id="A0A540MTI7"/>
<dbReference type="Pfam" id="PF20431">
    <property type="entry name" value="E_motif"/>
    <property type="match status" value="1"/>
</dbReference>
<evidence type="ECO:0000256" key="6">
    <source>
        <dbReference type="ARBA" id="ARBA00023136"/>
    </source>
</evidence>